<keyword evidence="4" id="KW-1185">Reference proteome</keyword>
<reference evidence="3 5" key="2">
    <citation type="submission" date="2016-10" db="EMBL/GenBank/DDBJ databases">
        <authorList>
            <person name="de Groot N.N."/>
        </authorList>
    </citation>
    <scope>NUCLEOTIDE SEQUENCE [LARGE SCALE GENOMIC DNA]</scope>
    <source>
        <strain evidence="3 5">DSM 2895</strain>
    </source>
</reference>
<organism evidence="2 4">
    <name type="scientific">Aneurinibacillus migulanus</name>
    <name type="common">Bacillus migulanus</name>
    <dbReference type="NCBI Taxonomy" id="47500"/>
    <lineage>
        <taxon>Bacteria</taxon>
        <taxon>Bacillati</taxon>
        <taxon>Bacillota</taxon>
        <taxon>Bacilli</taxon>
        <taxon>Bacillales</taxon>
        <taxon>Paenibacillaceae</taxon>
        <taxon>Aneurinibacillus group</taxon>
        <taxon>Aneurinibacillus</taxon>
    </lineage>
</organism>
<gene>
    <name evidence="2" type="ORF">AF333_04485</name>
    <name evidence="3" type="ORF">SAMN04487909_10975</name>
</gene>
<protein>
    <submittedName>
        <fullName evidence="3">Phage uncharacterized protein TIGR01671</fullName>
    </submittedName>
</protein>
<dbReference type="Gene3D" id="2.30.30.290">
    <property type="entry name" value="YopX-like domains"/>
    <property type="match status" value="1"/>
</dbReference>
<dbReference type="SUPFAM" id="SSF159006">
    <property type="entry name" value="YopX-like"/>
    <property type="match status" value="1"/>
</dbReference>
<feature type="domain" description="YopX protein" evidence="1">
    <location>
        <begin position="7"/>
        <end position="164"/>
    </location>
</feature>
<dbReference type="OrthoDB" id="1809393at2"/>
<proteinExistence type="predicted"/>
<name>A0A0D1WG69_ANEMI</name>
<dbReference type="RefSeq" id="WP_043065070.1">
    <property type="nucleotide sequence ID" value="NZ_BJOA01000067.1"/>
</dbReference>
<dbReference type="STRING" id="47500.AF333_04485"/>
<sequence>MREIKVRFWDERNNRFWYGKQEGESVGRYSFHTYLENGCLIGVTYESVSYGFKSIDDVIERKLKVSEYTGLKDKNGKEIYEGDIVRTWEEDTYIPNRDDGGGIIDYNKYEGYSQLGVIDFKGAWFTYETKKHLQGRKEEIYAPLDFTNNLVVIGNVFEHPELLEVNAS</sequence>
<reference evidence="2 4" key="1">
    <citation type="submission" date="2015-07" db="EMBL/GenBank/DDBJ databases">
        <title>Fjat-14205 dsm 2895.</title>
        <authorList>
            <person name="Liu B."/>
            <person name="Wang J."/>
            <person name="Zhu Y."/>
            <person name="Liu G."/>
            <person name="Chen Q."/>
            <person name="Chen Z."/>
            <person name="Lan J."/>
            <person name="Che J."/>
            <person name="Ge C."/>
            <person name="Shi H."/>
            <person name="Pan Z."/>
            <person name="Liu X."/>
        </authorList>
    </citation>
    <scope>NUCLEOTIDE SEQUENCE [LARGE SCALE GENOMIC DNA]</scope>
    <source>
        <strain evidence="2 4">DSM 2895</strain>
    </source>
</reference>
<dbReference type="EMBL" id="FNED01000009">
    <property type="protein sequence ID" value="SDI91502.1"/>
    <property type="molecule type" value="Genomic_DNA"/>
</dbReference>
<evidence type="ECO:0000313" key="5">
    <source>
        <dbReference type="Proteomes" id="UP000182836"/>
    </source>
</evidence>
<evidence type="ECO:0000259" key="1">
    <source>
        <dbReference type="Pfam" id="PF09643"/>
    </source>
</evidence>
<dbReference type="InterPro" id="IPR010024">
    <property type="entry name" value="CHP16711"/>
</dbReference>
<dbReference type="Pfam" id="PF09643">
    <property type="entry name" value="YopX"/>
    <property type="match status" value="1"/>
</dbReference>
<dbReference type="Proteomes" id="UP000182836">
    <property type="component" value="Unassembled WGS sequence"/>
</dbReference>
<dbReference type="EMBL" id="LGUG01000004">
    <property type="protein sequence ID" value="KON94851.1"/>
    <property type="molecule type" value="Genomic_DNA"/>
</dbReference>
<dbReference type="NCBIfam" id="TIGR01671">
    <property type="entry name" value="phage_TIGR01671"/>
    <property type="match status" value="1"/>
</dbReference>
<dbReference type="PATRIC" id="fig|47500.8.peg.5501"/>
<accession>A0A0D1WG69</accession>
<dbReference type="InterPro" id="IPR023385">
    <property type="entry name" value="YopX-like_C"/>
</dbReference>
<dbReference type="Proteomes" id="UP000037269">
    <property type="component" value="Unassembled WGS sequence"/>
</dbReference>
<dbReference type="GeneID" id="42304465"/>
<dbReference type="InterPro" id="IPR019096">
    <property type="entry name" value="YopX_protein"/>
</dbReference>
<evidence type="ECO:0000313" key="2">
    <source>
        <dbReference type="EMBL" id="KON94851.1"/>
    </source>
</evidence>
<dbReference type="AlphaFoldDB" id="A0A0D1WG69"/>
<evidence type="ECO:0000313" key="4">
    <source>
        <dbReference type="Proteomes" id="UP000037269"/>
    </source>
</evidence>
<evidence type="ECO:0000313" key="3">
    <source>
        <dbReference type="EMBL" id="SDI91502.1"/>
    </source>
</evidence>